<evidence type="ECO:0000256" key="8">
    <source>
        <dbReference type="ARBA" id="ARBA00022989"/>
    </source>
</evidence>
<dbReference type="SUPFAM" id="SSF51735">
    <property type="entry name" value="NAD(P)-binding Rossmann-fold domains"/>
    <property type="match status" value="1"/>
</dbReference>
<dbReference type="GO" id="GO:1902600">
    <property type="term" value="P:proton transmembrane transport"/>
    <property type="evidence" value="ECO:0007669"/>
    <property type="project" value="InterPro"/>
</dbReference>
<feature type="transmembrane region" description="Helical" evidence="12">
    <location>
        <begin position="85"/>
        <end position="107"/>
    </location>
</feature>
<dbReference type="PANTHER" id="PTHR46157">
    <property type="entry name" value="K(+) EFFLUX ANTIPORTER 3, CHLOROPLASTIC"/>
    <property type="match status" value="1"/>
</dbReference>
<dbReference type="FunFam" id="3.40.50.720:FF:000036">
    <property type="entry name" value="Glutathione-regulated potassium-efflux system protein KefB"/>
    <property type="match status" value="1"/>
</dbReference>
<evidence type="ECO:0000256" key="10">
    <source>
        <dbReference type="ARBA" id="ARBA00023136"/>
    </source>
</evidence>
<dbReference type="PROSITE" id="PS51201">
    <property type="entry name" value="RCK_N"/>
    <property type="match status" value="1"/>
</dbReference>
<evidence type="ECO:0000256" key="5">
    <source>
        <dbReference type="ARBA" id="ARBA00022538"/>
    </source>
</evidence>
<evidence type="ECO:0000256" key="3">
    <source>
        <dbReference type="ARBA" id="ARBA00022448"/>
    </source>
</evidence>
<dbReference type="RefSeq" id="WP_038889087.1">
    <property type="nucleotide sequence ID" value="NZ_CP117989.1"/>
</dbReference>
<keyword evidence="4" id="KW-0050">Antiport</keyword>
<feature type="compositionally biased region" description="Basic and acidic residues" evidence="11">
    <location>
        <begin position="609"/>
        <end position="623"/>
    </location>
</feature>
<reference evidence="14" key="1">
    <citation type="submission" date="2023-02" db="EMBL/GenBank/DDBJ databases">
        <title>Isolation, identification, and genome analysis of Vibrio campbellii in the Penaeus vannamei larvae stage.</title>
        <authorList>
            <person name="Huang T."/>
            <person name="Zhang B."/>
        </authorList>
    </citation>
    <scope>NUCLEOTIDE SEQUENCE</scope>
    <source>
        <strain evidence="14">20220413_1</strain>
    </source>
</reference>
<dbReference type="GO" id="GO:0015297">
    <property type="term" value="F:antiporter activity"/>
    <property type="evidence" value="ECO:0007669"/>
    <property type="project" value="UniProtKB-KW"/>
</dbReference>
<keyword evidence="7" id="KW-0630">Potassium</keyword>
<dbReference type="GO" id="GO:0005886">
    <property type="term" value="C:plasma membrane"/>
    <property type="evidence" value="ECO:0007669"/>
    <property type="project" value="TreeGrafter"/>
</dbReference>
<evidence type="ECO:0000259" key="13">
    <source>
        <dbReference type="PROSITE" id="PS51201"/>
    </source>
</evidence>
<dbReference type="EMBL" id="CP117989">
    <property type="protein sequence ID" value="WDG10596.1"/>
    <property type="molecule type" value="Genomic_DNA"/>
</dbReference>
<evidence type="ECO:0000256" key="11">
    <source>
        <dbReference type="SAM" id="MobiDB-lite"/>
    </source>
</evidence>
<keyword evidence="6 12" id="KW-0812">Transmembrane</keyword>
<keyword evidence="5" id="KW-0633">Potassium transport</keyword>
<dbReference type="InterPro" id="IPR004771">
    <property type="entry name" value="K/H_exchanger"/>
</dbReference>
<feature type="transmembrane region" description="Helical" evidence="12">
    <location>
        <begin position="344"/>
        <end position="365"/>
    </location>
</feature>
<gene>
    <name evidence="14" type="ORF">PUN50_24825</name>
</gene>
<evidence type="ECO:0000256" key="1">
    <source>
        <dbReference type="ARBA" id="ARBA00004127"/>
    </source>
</evidence>
<feature type="transmembrane region" description="Helical" evidence="12">
    <location>
        <begin position="377"/>
        <end position="396"/>
    </location>
</feature>
<feature type="transmembrane region" description="Helical" evidence="12">
    <location>
        <begin position="6"/>
        <end position="23"/>
    </location>
</feature>
<feature type="transmembrane region" description="Helical" evidence="12">
    <location>
        <begin position="241"/>
        <end position="269"/>
    </location>
</feature>
<dbReference type="GO" id="GO:0008324">
    <property type="term" value="F:monoatomic cation transmembrane transporter activity"/>
    <property type="evidence" value="ECO:0007669"/>
    <property type="project" value="InterPro"/>
</dbReference>
<keyword evidence="9" id="KW-0406">Ion transport</keyword>
<evidence type="ECO:0000256" key="12">
    <source>
        <dbReference type="SAM" id="Phobius"/>
    </source>
</evidence>
<evidence type="ECO:0000256" key="4">
    <source>
        <dbReference type="ARBA" id="ARBA00022449"/>
    </source>
</evidence>
<organism evidence="14 15">
    <name type="scientific">Vibrio campbellii</name>
    <dbReference type="NCBI Taxonomy" id="680"/>
    <lineage>
        <taxon>Bacteria</taxon>
        <taxon>Pseudomonadati</taxon>
        <taxon>Pseudomonadota</taxon>
        <taxon>Gammaproteobacteria</taxon>
        <taxon>Vibrionales</taxon>
        <taxon>Vibrionaceae</taxon>
        <taxon>Vibrio</taxon>
    </lineage>
</organism>
<feature type="transmembrane region" description="Helical" evidence="12">
    <location>
        <begin position="113"/>
        <end position="134"/>
    </location>
</feature>
<comment type="similarity">
    <text evidence="2">Belongs to the monovalent cation:proton antiporter 2 (CPA2) transporter (TC 2.A.37) family.</text>
</comment>
<dbReference type="GO" id="GO:0012505">
    <property type="term" value="C:endomembrane system"/>
    <property type="evidence" value="ECO:0007669"/>
    <property type="project" value="UniProtKB-SubCell"/>
</dbReference>
<dbReference type="GO" id="GO:0006813">
    <property type="term" value="P:potassium ion transport"/>
    <property type="evidence" value="ECO:0007669"/>
    <property type="project" value="UniProtKB-KW"/>
</dbReference>
<evidence type="ECO:0000256" key="2">
    <source>
        <dbReference type="ARBA" id="ARBA00005551"/>
    </source>
</evidence>
<evidence type="ECO:0000256" key="7">
    <source>
        <dbReference type="ARBA" id="ARBA00022958"/>
    </source>
</evidence>
<dbReference type="Proteomes" id="UP001219537">
    <property type="component" value="Chromosome 2"/>
</dbReference>
<feature type="transmembrane region" description="Helical" evidence="12">
    <location>
        <begin position="30"/>
        <end position="48"/>
    </location>
</feature>
<keyword evidence="3" id="KW-0813">Transport</keyword>
<evidence type="ECO:0000313" key="15">
    <source>
        <dbReference type="Proteomes" id="UP001219537"/>
    </source>
</evidence>
<proteinExistence type="inferred from homology"/>
<accession>A0AAQ3B306</accession>
<comment type="subcellular location">
    <subcellularLocation>
        <location evidence="1">Endomembrane system</location>
        <topology evidence="1">Multi-pass membrane protein</topology>
    </subcellularLocation>
</comment>
<name>A0AAQ3B306_9VIBR</name>
<keyword evidence="8 12" id="KW-1133">Transmembrane helix</keyword>
<sequence>MTGIFLQAFVYLIAAVIAVPLAKRLGLGSVLGYLIAGVVIGPIIGLVGEETTTIQHFAEFGVVMMLFLVGLELEPKMLWAMRNRLMGLGGLQVGGTAALIMAIALYFEQSWTIALAIGLIFALSSTAIVLQTFNEKGLTKTEGGQNAFSVLLFQDIAVIPMLAFIPLLALPELVEQAQSAAQSAAEHHEELSLVAGLPGWAYGLVITASIAIVVVGGHFLSRPLFRYVASSGLREIFTATALMLVIGIAALMSLVGLSPALGTFLAGVMLANSEFRHELESNIEPFKGLLLGLFFITVGAGIDFSVLFSDFGLIIGLTLGVMALKAVILFVIALIFRIKGSNRWLFTLSLAQAGEFGFVLLSFSVQNHVIPFELSQTLALVVAISMFLTPGLFILFDKVILPRFESESNDRESDTIEEQGTVIIAGIGRFGQIVNRLLVSNGVETVVLDHQASQIDNMRQIGTRAYFGDATRPDMLHTAGIEHASALVVAIDNQEASVGLVKHVKHSYPNVTIIARAFDRGHGYLLRQAGADIIESETYHSALEIGGHAMKAIGIHPFYTEQQKSTYRRVECRKSDMLYEAWADDSEGERYDNNFRQLFIHLEERMAEEMQKDRHDKLSRSERGWTPPPKGYADDFNEENVQELNPCKEQPQ</sequence>
<dbReference type="InterPro" id="IPR003148">
    <property type="entry name" value="RCK_N"/>
</dbReference>
<feature type="transmembrane region" description="Helical" evidence="12">
    <location>
        <begin position="315"/>
        <end position="338"/>
    </location>
</feature>
<dbReference type="InterPro" id="IPR006153">
    <property type="entry name" value="Cation/H_exchanger_TM"/>
</dbReference>
<dbReference type="Gene3D" id="1.20.1530.20">
    <property type="match status" value="1"/>
</dbReference>
<keyword evidence="10 12" id="KW-0472">Membrane</keyword>
<feature type="region of interest" description="Disordered" evidence="11">
    <location>
        <begin position="609"/>
        <end position="652"/>
    </location>
</feature>
<dbReference type="InterPro" id="IPR038770">
    <property type="entry name" value="Na+/solute_symporter_sf"/>
</dbReference>
<dbReference type="AlphaFoldDB" id="A0AAQ3B306"/>
<evidence type="ECO:0000313" key="14">
    <source>
        <dbReference type="EMBL" id="WDG10596.1"/>
    </source>
</evidence>
<dbReference type="PANTHER" id="PTHR46157:SF4">
    <property type="entry name" value="K(+) EFFLUX ANTIPORTER 3, CHLOROPLASTIC"/>
    <property type="match status" value="1"/>
</dbReference>
<feature type="transmembrane region" description="Helical" evidence="12">
    <location>
        <begin position="200"/>
        <end position="220"/>
    </location>
</feature>
<dbReference type="NCBIfam" id="TIGR00932">
    <property type="entry name" value="2a37"/>
    <property type="match status" value="1"/>
</dbReference>
<dbReference type="InterPro" id="IPR036291">
    <property type="entry name" value="NAD(P)-bd_dom_sf"/>
</dbReference>
<feature type="transmembrane region" description="Helical" evidence="12">
    <location>
        <begin position="146"/>
        <end position="169"/>
    </location>
</feature>
<dbReference type="Gene3D" id="3.40.50.720">
    <property type="entry name" value="NAD(P)-binding Rossmann-like Domain"/>
    <property type="match status" value="1"/>
</dbReference>
<evidence type="ECO:0000256" key="6">
    <source>
        <dbReference type="ARBA" id="ARBA00022692"/>
    </source>
</evidence>
<dbReference type="Pfam" id="PF02254">
    <property type="entry name" value="TrkA_N"/>
    <property type="match status" value="1"/>
</dbReference>
<feature type="transmembrane region" description="Helical" evidence="12">
    <location>
        <begin position="289"/>
        <end position="308"/>
    </location>
</feature>
<evidence type="ECO:0000256" key="9">
    <source>
        <dbReference type="ARBA" id="ARBA00023065"/>
    </source>
</evidence>
<protein>
    <submittedName>
        <fullName evidence="14">Monovalent cation:proton antiporter-2 (CPA2) family protein</fullName>
    </submittedName>
</protein>
<feature type="domain" description="RCK N-terminal" evidence="13">
    <location>
        <begin position="419"/>
        <end position="535"/>
    </location>
</feature>
<feature type="transmembrane region" description="Helical" evidence="12">
    <location>
        <begin position="54"/>
        <end position="73"/>
    </location>
</feature>
<dbReference type="Pfam" id="PF00999">
    <property type="entry name" value="Na_H_Exchanger"/>
    <property type="match status" value="1"/>
</dbReference>